<protein>
    <submittedName>
        <fullName evidence="1">Uncharacterized protein</fullName>
    </submittedName>
</protein>
<reference evidence="1" key="1">
    <citation type="journal article" date="2021" name="Proc. Natl. Acad. Sci. U.S.A.">
        <title>A Catalog of Tens of Thousands of Viruses from Human Metagenomes Reveals Hidden Associations with Chronic Diseases.</title>
        <authorList>
            <person name="Tisza M.J."/>
            <person name="Buck C.B."/>
        </authorList>
    </citation>
    <scope>NUCLEOTIDE SEQUENCE</scope>
    <source>
        <strain evidence="1">CtLnO19</strain>
    </source>
</reference>
<accession>A0A8S5P257</accession>
<organism evidence="1">
    <name type="scientific">Myoviridae sp. ctLnO19</name>
    <dbReference type="NCBI Taxonomy" id="2825085"/>
    <lineage>
        <taxon>Viruses</taxon>
        <taxon>Duplodnaviria</taxon>
        <taxon>Heunggongvirae</taxon>
        <taxon>Uroviricota</taxon>
        <taxon>Caudoviricetes</taxon>
    </lineage>
</organism>
<dbReference type="EMBL" id="BK015301">
    <property type="protein sequence ID" value="DAE00316.1"/>
    <property type="molecule type" value="Genomic_DNA"/>
</dbReference>
<evidence type="ECO:0000313" key="1">
    <source>
        <dbReference type="EMBL" id="DAE00316.1"/>
    </source>
</evidence>
<proteinExistence type="predicted"/>
<sequence>MAFGIFGNLFRFKEKVLKVPSALVKINILDNTIDLDLLKPRLHRVIARKENDFIALTGRDLVGFTLSNPKIEAKVWPEDVLNEKSSNYVVFVSVGYTVEYQYSENTGRLVEIKEVKYPSSFSMYAIIPCPPKHMRKKFVKFNIE</sequence>
<name>A0A8S5P257_9CAUD</name>